<dbReference type="Proteomes" id="UP000092460">
    <property type="component" value="Unassembled WGS sequence"/>
</dbReference>
<proteinExistence type="predicted"/>
<evidence type="ECO:0000313" key="1">
    <source>
        <dbReference type="EnsemblMetazoa" id="GPPI008601-PA"/>
    </source>
</evidence>
<reference evidence="2" key="1">
    <citation type="submission" date="2015-01" db="EMBL/GenBank/DDBJ databases">
        <authorList>
            <person name="Aksoy S."/>
            <person name="Warren W."/>
            <person name="Wilson R.K."/>
        </authorList>
    </citation>
    <scope>NUCLEOTIDE SEQUENCE [LARGE SCALE GENOMIC DNA]</scope>
    <source>
        <strain evidence="2">IAEA</strain>
    </source>
</reference>
<dbReference type="VEuPathDB" id="VectorBase:GPPI008601"/>
<dbReference type="EnsemblMetazoa" id="GPPI008601-RA">
    <property type="protein sequence ID" value="GPPI008601-PA"/>
    <property type="gene ID" value="GPPI008601"/>
</dbReference>
<organism evidence="1 2">
    <name type="scientific">Glossina palpalis gambiensis</name>
    <dbReference type="NCBI Taxonomy" id="67801"/>
    <lineage>
        <taxon>Eukaryota</taxon>
        <taxon>Metazoa</taxon>
        <taxon>Ecdysozoa</taxon>
        <taxon>Arthropoda</taxon>
        <taxon>Hexapoda</taxon>
        <taxon>Insecta</taxon>
        <taxon>Pterygota</taxon>
        <taxon>Neoptera</taxon>
        <taxon>Endopterygota</taxon>
        <taxon>Diptera</taxon>
        <taxon>Brachycera</taxon>
        <taxon>Muscomorpha</taxon>
        <taxon>Hippoboscoidea</taxon>
        <taxon>Glossinidae</taxon>
        <taxon>Glossina</taxon>
    </lineage>
</organism>
<reference evidence="1" key="2">
    <citation type="submission" date="2020-05" db="UniProtKB">
        <authorList>
            <consortium name="EnsemblMetazoa"/>
        </authorList>
    </citation>
    <scope>IDENTIFICATION</scope>
    <source>
        <strain evidence="1">IAEA</strain>
    </source>
</reference>
<accession>A0A1B0AU27</accession>
<keyword evidence="2" id="KW-1185">Reference proteome</keyword>
<dbReference type="AlphaFoldDB" id="A0A1B0AU27"/>
<sequence length="112" mass="13060">MEVLPFSFVKIWIKVTPGDRKICFNRENLKSTEIDSLGFLVSARVCLRIYGELIAQHFNILTEYWMPRASFCFSHKASAHRLKSGQCPLTKTKRIQQQHIVPIHMLARIMDK</sequence>
<name>A0A1B0AU27_9MUSC</name>
<protein>
    <submittedName>
        <fullName evidence="1">Uncharacterized protein</fullName>
    </submittedName>
</protein>
<dbReference type="EMBL" id="JXJN01003504">
    <property type="status" value="NOT_ANNOTATED_CDS"/>
    <property type="molecule type" value="Genomic_DNA"/>
</dbReference>
<evidence type="ECO:0000313" key="2">
    <source>
        <dbReference type="Proteomes" id="UP000092460"/>
    </source>
</evidence>